<name>A0A328U1L9_9BACL</name>
<feature type="transmembrane region" description="Helical" evidence="7">
    <location>
        <begin position="139"/>
        <end position="164"/>
    </location>
</feature>
<keyword evidence="5 7" id="KW-1133">Transmembrane helix</keyword>
<feature type="transmembrane region" description="Helical" evidence="7">
    <location>
        <begin position="243"/>
        <end position="264"/>
    </location>
</feature>
<dbReference type="CDD" id="cd06261">
    <property type="entry name" value="TM_PBP2"/>
    <property type="match status" value="1"/>
</dbReference>
<dbReference type="PROSITE" id="PS50928">
    <property type="entry name" value="ABC_TM1"/>
    <property type="match status" value="1"/>
</dbReference>
<comment type="subcellular location">
    <subcellularLocation>
        <location evidence="1 7">Cell membrane</location>
        <topology evidence="1 7">Multi-pass membrane protein</topology>
    </subcellularLocation>
</comment>
<dbReference type="SUPFAM" id="SSF161098">
    <property type="entry name" value="MetI-like"/>
    <property type="match status" value="1"/>
</dbReference>
<feature type="transmembrane region" description="Helical" evidence="7">
    <location>
        <begin position="79"/>
        <end position="101"/>
    </location>
</feature>
<gene>
    <name evidence="9" type="ORF">DL346_22365</name>
</gene>
<evidence type="ECO:0000256" key="2">
    <source>
        <dbReference type="ARBA" id="ARBA00022448"/>
    </source>
</evidence>
<evidence type="ECO:0000259" key="8">
    <source>
        <dbReference type="PROSITE" id="PS50928"/>
    </source>
</evidence>
<dbReference type="GO" id="GO:0005886">
    <property type="term" value="C:plasma membrane"/>
    <property type="evidence" value="ECO:0007669"/>
    <property type="project" value="UniProtKB-SubCell"/>
</dbReference>
<dbReference type="OrthoDB" id="9771544at2"/>
<evidence type="ECO:0000256" key="3">
    <source>
        <dbReference type="ARBA" id="ARBA00022475"/>
    </source>
</evidence>
<comment type="caution">
    <text evidence="9">The sequence shown here is derived from an EMBL/GenBank/DDBJ whole genome shotgun (WGS) entry which is preliminary data.</text>
</comment>
<comment type="similarity">
    <text evidence="7">Belongs to the binding-protein-dependent transport system permease family.</text>
</comment>
<feature type="transmembrane region" description="Helical" evidence="7">
    <location>
        <begin position="12"/>
        <end position="32"/>
    </location>
</feature>
<evidence type="ECO:0000256" key="6">
    <source>
        <dbReference type="ARBA" id="ARBA00023136"/>
    </source>
</evidence>
<dbReference type="AlphaFoldDB" id="A0A328U1L9"/>
<dbReference type="RefSeq" id="WP_112884572.1">
    <property type="nucleotide sequence ID" value="NZ_QLUW01000004.1"/>
</dbReference>
<dbReference type="PANTHER" id="PTHR43744">
    <property type="entry name" value="ABC TRANSPORTER PERMEASE PROTEIN MG189-RELATED-RELATED"/>
    <property type="match status" value="1"/>
</dbReference>
<accession>A0A328U1L9</accession>
<sequence>MENRTLARQSAYILFFVALAVIAVIMLIPFVWMLSLAFRSNFEIISREVSILPKHVSLDGFRAAWDKIGTIMIWFKNSVMITGIVLTGSLFTSSLAGYIFAKFRFRGRSFLFILILAGLMVPFQITMIPVYLIMKELHLINNLLAVILPSVVSPFGIFLCKQYIELIPSDMTEAAQIDGAGEFYTFFKLIIPQIVPALSALAIFNFIASWNDYLWPLIVLSGEERMTLPLALGMFATSRAVNYNATMAVAFFIMIPSLVIFLTFQRQFMKGAALSDMK</sequence>
<dbReference type="GO" id="GO:0055085">
    <property type="term" value="P:transmembrane transport"/>
    <property type="evidence" value="ECO:0007669"/>
    <property type="project" value="InterPro"/>
</dbReference>
<evidence type="ECO:0000256" key="4">
    <source>
        <dbReference type="ARBA" id="ARBA00022692"/>
    </source>
</evidence>
<proteinExistence type="inferred from homology"/>
<dbReference type="Proteomes" id="UP000249260">
    <property type="component" value="Unassembled WGS sequence"/>
</dbReference>
<dbReference type="Pfam" id="PF00528">
    <property type="entry name" value="BPD_transp_1"/>
    <property type="match status" value="1"/>
</dbReference>
<keyword evidence="6 7" id="KW-0472">Membrane</keyword>
<feature type="transmembrane region" description="Helical" evidence="7">
    <location>
        <begin position="185"/>
        <end position="207"/>
    </location>
</feature>
<dbReference type="Gene3D" id="1.10.3720.10">
    <property type="entry name" value="MetI-like"/>
    <property type="match status" value="1"/>
</dbReference>
<protein>
    <submittedName>
        <fullName evidence="9">Carbohydrate ABC transporter permease</fullName>
    </submittedName>
</protein>
<keyword evidence="2 7" id="KW-0813">Transport</keyword>
<evidence type="ECO:0000313" key="9">
    <source>
        <dbReference type="EMBL" id="RAP74785.1"/>
    </source>
</evidence>
<reference evidence="9 10" key="1">
    <citation type="submission" date="2018-06" db="EMBL/GenBank/DDBJ databases">
        <title>Paenibacillus montanisoli sp. nov., isolated from mountain area soil.</title>
        <authorList>
            <person name="Wu M."/>
        </authorList>
    </citation>
    <scope>NUCLEOTIDE SEQUENCE [LARGE SCALE GENOMIC DNA]</scope>
    <source>
        <strain evidence="9 10">RA17</strain>
    </source>
</reference>
<keyword evidence="3" id="KW-1003">Cell membrane</keyword>
<evidence type="ECO:0000256" key="7">
    <source>
        <dbReference type="RuleBase" id="RU363032"/>
    </source>
</evidence>
<evidence type="ECO:0000313" key="10">
    <source>
        <dbReference type="Proteomes" id="UP000249260"/>
    </source>
</evidence>
<keyword evidence="4 7" id="KW-0812">Transmembrane</keyword>
<evidence type="ECO:0000256" key="5">
    <source>
        <dbReference type="ARBA" id="ARBA00022989"/>
    </source>
</evidence>
<organism evidence="9 10">
    <name type="scientific">Paenibacillus montanisoli</name>
    <dbReference type="NCBI Taxonomy" id="2081970"/>
    <lineage>
        <taxon>Bacteria</taxon>
        <taxon>Bacillati</taxon>
        <taxon>Bacillota</taxon>
        <taxon>Bacilli</taxon>
        <taxon>Bacillales</taxon>
        <taxon>Paenibacillaceae</taxon>
        <taxon>Paenibacillus</taxon>
    </lineage>
</organism>
<dbReference type="PANTHER" id="PTHR43744:SF8">
    <property type="entry name" value="SN-GLYCEROL-3-PHOSPHATE TRANSPORT SYSTEM PERMEASE PROTEIN UGPE"/>
    <property type="match status" value="1"/>
</dbReference>
<keyword evidence="10" id="KW-1185">Reference proteome</keyword>
<evidence type="ECO:0000256" key="1">
    <source>
        <dbReference type="ARBA" id="ARBA00004651"/>
    </source>
</evidence>
<dbReference type="InterPro" id="IPR000515">
    <property type="entry name" value="MetI-like"/>
</dbReference>
<feature type="domain" description="ABC transmembrane type-1" evidence="8">
    <location>
        <begin position="75"/>
        <end position="264"/>
    </location>
</feature>
<dbReference type="InterPro" id="IPR035906">
    <property type="entry name" value="MetI-like_sf"/>
</dbReference>
<feature type="transmembrane region" description="Helical" evidence="7">
    <location>
        <begin position="110"/>
        <end position="133"/>
    </location>
</feature>
<dbReference type="EMBL" id="QLUW01000004">
    <property type="protein sequence ID" value="RAP74785.1"/>
    <property type="molecule type" value="Genomic_DNA"/>
</dbReference>